<comment type="subcellular location">
    <subcellularLocation>
        <location evidence="1 4">Bacterial flagellum basal body</location>
    </subcellularLocation>
</comment>
<proteinExistence type="inferred from homology"/>
<evidence type="ECO:0000256" key="5">
    <source>
        <dbReference type="NCBIfam" id="TIGR00205"/>
    </source>
</evidence>
<evidence type="ECO:0000313" key="6">
    <source>
        <dbReference type="EMBL" id="GGP26218.1"/>
    </source>
</evidence>
<dbReference type="InterPro" id="IPR001624">
    <property type="entry name" value="FliE"/>
</dbReference>
<gene>
    <name evidence="4" type="primary">fliE</name>
    <name evidence="6" type="ORF">GCM10010971_20370</name>
</gene>
<dbReference type="NCBIfam" id="TIGR00205">
    <property type="entry name" value="fliE"/>
    <property type="match status" value="1"/>
</dbReference>
<dbReference type="Pfam" id="PF02049">
    <property type="entry name" value="FliE"/>
    <property type="match status" value="1"/>
</dbReference>
<organism evidence="6 7">
    <name type="scientific">Silvimonas amylolytica</name>
    <dbReference type="NCBI Taxonomy" id="449663"/>
    <lineage>
        <taxon>Bacteria</taxon>
        <taxon>Pseudomonadati</taxon>
        <taxon>Pseudomonadota</taxon>
        <taxon>Betaproteobacteria</taxon>
        <taxon>Neisseriales</taxon>
        <taxon>Chitinibacteraceae</taxon>
        <taxon>Silvimonas</taxon>
    </lineage>
</organism>
<evidence type="ECO:0000256" key="1">
    <source>
        <dbReference type="ARBA" id="ARBA00004117"/>
    </source>
</evidence>
<dbReference type="PRINTS" id="PR01006">
    <property type="entry name" value="FLGHOOKFLIE"/>
</dbReference>
<protein>
    <recommendedName>
        <fullName evidence="4 5">Flagellar hook-basal body complex protein FliE</fullName>
    </recommendedName>
</protein>
<dbReference type="HAMAP" id="MF_00724">
    <property type="entry name" value="FliE"/>
    <property type="match status" value="1"/>
</dbReference>
<accession>A0ABQ2PKS2</accession>
<keyword evidence="7" id="KW-1185">Reference proteome</keyword>
<dbReference type="PANTHER" id="PTHR34653:SF1">
    <property type="entry name" value="FLAGELLAR HOOK-BASAL BODY COMPLEX PROTEIN FLIE"/>
    <property type="match status" value="1"/>
</dbReference>
<evidence type="ECO:0000256" key="2">
    <source>
        <dbReference type="ARBA" id="ARBA00009272"/>
    </source>
</evidence>
<evidence type="ECO:0000313" key="7">
    <source>
        <dbReference type="Proteomes" id="UP000621859"/>
    </source>
</evidence>
<dbReference type="EMBL" id="BMLY01000003">
    <property type="protein sequence ID" value="GGP26218.1"/>
    <property type="molecule type" value="Genomic_DNA"/>
</dbReference>
<comment type="similarity">
    <text evidence="2 4">Belongs to the FliE family.</text>
</comment>
<evidence type="ECO:0000256" key="4">
    <source>
        <dbReference type="HAMAP-Rule" id="MF_00724"/>
    </source>
</evidence>
<dbReference type="PANTHER" id="PTHR34653">
    <property type="match status" value="1"/>
</dbReference>
<name>A0ABQ2PKS2_9NEIS</name>
<dbReference type="Proteomes" id="UP000621859">
    <property type="component" value="Unassembled WGS sequence"/>
</dbReference>
<sequence>MQELLARKAVGPLQFGGTASIYVSSIFNGGKRTNQAMSVQGIDQLLGELKAMSAQAAGQTAAPAASDTGAANFADMLKSSIDQVAQVQNSADAQQTAFQSGDPNTDLQDVMVSLQKASLSFQTMVQVRNKLVSAYQEIMNLQV</sequence>
<keyword evidence="3 4" id="KW-0975">Bacterial flagellum</keyword>
<reference evidence="7" key="1">
    <citation type="journal article" date="2019" name="Int. J. Syst. Evol. Microbiol.">
        <title>The Global Catalogue of Microorganisms (GCM) 10K type strain sequencing project: providing services to taxonomists for standard genome sequencing and annotation.</title>
        <authorList>
            <consortium name="The Broad Institute Genomics Platform"/>
            <consortium name="The Broad Institute Genome Sequencing Center for Infectious Disease"/>
            <person name="Wu L."/>
            <person name="Ma J."/>
        </authorList>
    </citation>
    <scope>NUCLEOTIDE SEQUENCE [LARGE SCALE GENOMIC DNA]</scope>
    <source>
        <strain evidence="7">CGMCC 1.8860</strain>
    </source>
</reference>
<evidence type="ECO:0000256" key="3">
    <source>
        <dbReference type="ARBA" id="ARBA00023143"/>
    </source>
</evidence>
<comment type="caution">
    <text evidence="6">The sequence shown here is derived from an EMBL/GenBank/DDBJ whole genome shotgun (WGS) entry which is preliminary data.</text>
</comment>